<sequence length="71" mass="7590">MLRTYASPAARTASQGPNPATTLAPGVLSQDADAPMWLQVGRLLSRVDRSIDRAVRTDLIDNSPVLTRLGS</sequence>
<keyword evidence="3" id="KW-1185">Reference proteome</keyword>
<comment type="caution">
    <text evidence="2">The sequence shown here is derived from an EMBL/GenBank/DDBJ whole genome shotgun (WGS) entry which is preliminary data.</text>
</comment>
<proteinExistence type="predicted"/>
<evidence type="ECO:0000256" key="1">
    <source>
        <dbReference type="SAM" id="MobiDB-lite"/>
    </source>
</evidence>
<accession>A0A7W9UP60</accession>
<reference evidence="2 3" key="1">
    <citation type="submission" date="2020-08" db="EMBL/GenBank/DDBJ databases">
        <title>Genomic Encyclopedia of Type Strains, Phase III (KMG-III): the genomes of soil and plant-associated and newly described type strains.</title>
        <authorList>
            <person name="Whitman W."/>
        </authorList>
    </citation>
    <scope>NUCLEOTIDE SEQUENCE [LARGE SCALE GENOMIC DNA]</scope>
    <source>
        <strain evidence="2 3">CECT 3313</strain>
    </source>
</reference>
<organism evidence="2 3">
    <name type="scientific">Streptomyces echinatus</name>
    <dbReference type="NCBI Taxonomy" id="67293"/>
    <lineage>
        <taxon>Bacteria</taxon>
        <taxon>Bacillati</taxon>
        <taxon>Actinomycetota</taxon>
        <taxon>Actinomycetes</taxon>
        <taxon>Kitasatosporales</taxon>
        <taxon>Streptomycetaceae</taxon>
        <taxon>Streptomyces</taxon>
    </lineage>
</organism>
<name>A0A7W9UP60_9ACTN</name>
<feature type="region of interest" description="Disordered" evidence="1">
    <location>
        <begin position="1"/>
        <end position="26"/>
    </location>
</feature>
<evidence type="ECO:0000313" key="3">
    <source>
        <dbReference type="Proteomes" id="UP000585836"/>
    </source>
</evidence>
<protein>
    <submittedName>
        <fullName evidence="2">Uncharacterized protein</fullName>
    </submittedName>
</protein>
<dbReference type="Proteomes" id="UP000585836">
    <property type="component" value="Unassembled WGS sequence"/>
</dbReference>
<evidence type="ECO:0000313" key="2">
    <source>
        <dbReference type="EMBL" id="MBB5925139.1"/>
    </source>
</evidence>
<dbReference type="AlphaFoldDB" id="A0A7W9UP60"/>
<dbReference type="RefSeq" id="WP_184960208.1">
    <property type="nucleotide sequence ID" value="NZ_BAAAWF010000076.1"/>
</dbReference>
<feature type="compositionally biased region" description="Polar residues" evidence="1">
    <location>
        <begin position="12"/>
        <end position="21"/>
    </location>
</feature>
<dbReference type="EMBL" id="JACHJK010000001">
    <property type="protein sequence ID" value="MBB5925139.1"/>
    <property type="molecule type" value="Genomic_DNA"/>
</dbReference>
<gene>
    <name evidence="2" type="ORF">FHS34_000574</name>
</gene>